<gene>
    <name evidence="2" type="ORF">OPDIPICF_02785</name>
</gene>
<dbReference type="EMBL" id="CACSIO010000045">
    <property type="protein sequence ID" value="CAA0123074.1"/>
    <property type="molecule type" value="Genomic_DNA"/>
</dbReference>
<evidence type="ECO:0000313" key="3">
    <source>
        <dbReference type="Proteomes" id="UP000441399"/>
    </source>
</evidence>
<keyword evidence="3" id="KW-1185">Reference proteome</keyword>
<reference evidence="2 3" key="1">
    <citation type="submission" date="2019-11" db="EMBL/GenBank/DDBJ databases">
        <authorList>
            <person name="Holert J."/>
        </authorList>
    </citation>
    <scope>NUCLEOTIDE SEQUENCE [LARGE SCALE GENOMIC DNA]</scope>
    <source>
        <strain evidence="2">SB11_3</strain>
    </source>
</reference>
<dbReference type="SUPFAM" id="SSF53335">
    <property type="entry name" value="S-adenosyl-L-methionine-dependent methyltransferases"/>
    <property type="match status" value="1"/>
</dbReference>
<dbReference type="Proteomes" id="UP000441399">
    <property type="component" value="Unassembled WGS sequence"/>
</dbReference>
<accession>A0A5S9QVU5</accession>
<organism evidence="2 3">
    <name type="scientific">BD1-7 clade bacterium</name>
    <dbReference type="NCBI Taxonomy" id="2029982"/>
    <lineage>
        <taxon>Bacteria</taxon>
        <taxon>Pseudomonadati</taxon>
        <taxon>Pseudomonadota</taxon>
        <taxon>Gammaproteobacteria</taxon>
        <taxon>Cellvibrionales</taxon>
        <taxon>Spongiibacteraceae</taxon>
        <taxon>BD1-7 clade</taxon>
    </lineage>
</organism>
<name>A0A5S9QVU5_9GAMM</name>
<proteinExistence type="predicted"/>
<dbReference type="InterPro" id="IPR029063">
    <property type="entry name" value="SAM-dependent_MTases_sf"/>
</dbReference>
<dbReference type="CDD" id="cd02440">
    <property type="entry name" value="AdoMet_MTases"/>
    <property type="match status" value="1"/>
</dbReference>
<feature type="domain" description="Tellurite resistance methyltransferase TehB-like" evidence="1">
    <location>
        <begin position="50"/>
        <end position="129"/>
    </location>
</feature>
<dbReference type="InterPro" id="IPR015985">
    <property type="entry name" value="TehB-like_dom"/>
</dbReference>
<evidence type="ECO:0000259" key="1">
    <source>
        <dbReference type="Pfam" id="PF03848"/>
    </source>
</evidence>
<dbReference type="AlphaFoldDB" id="A0A5S9QVU5"/>
<sequence length="198" mass="22158">MITASQTTLAKLTGRQMNFYNKNAVTLATQYNQLNPKTLHAAWLYALPSGPGKLLDIGAGSGRDALWFAEKGWQVTAIEPCSAFIEMIPEHDNIEIIRDSLPDLAATPSDVYQLILVSAVWMHLTPLQQAAALTVIKPRMDADTLLIITWRNDTEDNQREFYPVNTKLFGSAEIQSTSDQMGRQEVQWHCAVIKKENL</sequence>
<evidence type="ECO:0000313" key="2">
    <source>
        <dbReference type="EMBL" id="CAA0123074.1"/>
    </source>
</evidence>
<dbReference type="Gene3D" id="3.40.50.150">
    <property type="entry name" value="Vaccinia Virus protein VP39"/>
    <property type="match status" value="1"/>
</dbReference>
<protein>
    <recommendedName>
        <fullName evidence="1">Tellurite resistance methyltransferase TehB-like domain-containing protein</fullName>
    </recommendedName>
</protein>
<dbReference type="Pfam" id="PF03848">
    <property type="entry name" value="TehB"/>
    <property type="match status" value="1"/>
</dbReference>